<feature type="transmembrane region" description="Helical" evidence="1">
    <location>
        <begin position="212"/>
        <end position="229"/>
    </location>
</feature>
<dbReference type="InterPro" id="IPR010699">
    <property type="entry name" value="DUF1275"/>
</dbReference>
<proteinExistence type="predicted"/>
<comment type="caution">
    <text evidence="2">The sequence shown here is derived from an EMBL/GenBank/DDBJ whole genome shotgun (WGS) entry which is preliminary data.</text>
</comment>
<keyword evidence="1" id="KW-1133">Transmembrane helix</keyword>
<feature type="transmembrane region" description="Helical" evidence="1">
    <location>
        <begin position="20"/>
        <end position="39"/>
    </location>
</feature>
<dbReference type="RefSeq" id="WP_346758585.1">
    <property type="nucleotide sequence ID" value="NZ_JAUJEB010000002.1"/>
</dbReference>
<feature type="transmembrane region" description="Helical" evidence="1">
    <location>
        <begin position="92"/>
        <end position="114"/>
    </location>
</feature>
<accession>A0ABT8LA35</accession>
<evidence type="ECO:0000256" key="1">
    <source>
        <dbReference type="SAM" id="Phobius"/>
    </source>
</evidence>
<gene>
    <name evidence="2" type="ORF">QQ020_14350</name>
</gene>
<evidence type="ECO:0000313" key="2">
    <source>
        <dbReference type="EMBL" id="MDN5213246.1"/>
    </source>
</evidence>
<organism evidence="2 3">
    <name type="scientific">Agaribacillus aureus</name>
    <dbReference type="NCBI Taxonomy" id="3051825"/>
    <lineage>
        <taxon>Bacteria</taxon>
        <taxon>Pseudomonadati</taxon>
        <taxon>Bacteroidota</taxon>
        <taxon>Cytophagia</taxon>
        <taxon>Cytophagales</taxon>
        <taxon>Splendidivirgaceae</taxon>
        <taxon>Agaribacillus</taxon>
    </lineage>
</organism>
<protein>
    <submittedName>
        <fullName evidence="2">YoaK family protein</fullName>
    </submittedName>
</protein>
<keyword evidence="3" id="KW-1185">Reference proteome</keyword>
<dbReference type="Proteomes" id="UP001172083">
    <property type="component" value="Unassembled WGS sequence"/>
</dbReference>
<name>A0ABT8LA35_9BACT</name>
<reference evidence="2" key="1">
    <citation type="submission" date="2023-06" db="EMBL/GenBank/DDBJ databases">
        <title>Genomic of Agaribacillus aureum.</title>
        <authorList>
            <person name="Wang G."/>
        </authorList>
    </citation>
    <scope>NUCLEOTIDE SEQUENCE</scope>
    <source>
        <strain evidence="2">BMA12</strain>
    </source>
</reference>
<feature type="transmembrane region" description="Helical" evidence="1">
    <location>
        <begin position="184"/>
        <end position="206"/>
    </location>
</feature>
<dbReference type="PANTHER" id="PTHR37314">
    <property type="entry name" value="SLR0142 PROTEIN"/>
    <property type="match status" value="1"/>
</dbReference>
<sequence>MLRKYSNSRTLKDNVKLGALTAFSAGMVNIASLMIFFSFSSNVTGHYTILASEIILGNYYQIAVVFGWIFLFFFGGFVSNMIVIHFNNKSKYLAHATPVAIEIICLLTVGFYGQYFYQDTLAETEILLSLMVFAMGLQNGLTASISNSAVKTTHLTGTTTDLGVLFAMFTKSKYRNNKELRGKALLLSTIASAYISGAVSAGFVYAHIGFRLFYIVSIFLVIVIFYDFYKISFRRYVSLHRFKKPVALKRELR</sequence>
<dbReference type="PANTHER" id="PTHR37314:SF4">
    <property type="entry name" value="UPF0700 TRANSMEMBRANE PROTEIN YOAK"/>
    <property type="match status" value="1"/>
</dbReference>
<keyword evidence="1" id="KW-0812">Transmembrane</keyword>
<feature type="transmembrane region" description="Helical" evidence="1">
    <location>
        <begin position="59"/>
        <end position="80"/>
    </location>
</feature>
<feature type="transmembrane region" description="Helical" evidence="1">
    <location>
        <begin position="126"/>
        <end position="145"/>
    </location>
</feature>
<dbReference type="Pfam" id="PF06912">
    <property type="entry name" value="DUF1275"/>
    <property type="match status" value="1"/>
</dbReference>
<keyword evidence="1" id="KW-0472">Membrane</keyword>
<dbReference type="EMBL" id="JAUJEB010000002">
    <property type="protein sequence ID" value="MDN5213246.1"/>
    <property type="molecule type" value="Genomic_DNA"/>
</dbReference>
<evidence type="ECO:0000313" key="3">
    <source>
        <dbReference type="Proteomes" id="UP001172083"/>
    </source>
</evidence>